<evidence type="ECO:0000313" key="3">
    <source>
        <dbReference type="EnsemblProtists" id="HpaP803915"/>
    </source>
</evidence>
<feature type="region of interest" description="Disordered" evidence="1">
    <location>
        <begin position="527"/>
        <end position="551"/>
    </location>
</feature>
<dbReference type="InterPro" id="IPR036322">
    <property type="entry name" value="WD40_repeat_dom_sf"/>
</dbReference>
<protein>
    <recommendedName>
        <fullName evidence="2">RAVE complex protein Rav1 C-terminal domain-containing protein</fullName>
    </recommendedName>
</protein>
<organism evidence="3 4">
    <name type="scientific">Hyaloperonospora arabidopsidis (strain Emoy2)</name>
    <name type="common">Downy mildew agent</name>
    <name type="synonym">Peronospora arabidopsidis</name>
    <dbReference type="NCBI Taxonomy" id="559515"/>
    <lineage>
        <taxon>Eukaryota</taxon>
        <taxon>Sar</taxon>
        <taxon>Stramenopiles</taxon>
        <taxon>Oomycota</taxon>
        <taxon>Peronosporomycetes</taxon>
        <taxon>Peronosporales</taxon>
        <taxon>Peronosporaceae</taxon>
        <taxon>Hyaloperonospora</taxon>
    </lineage>
</organism>
<dbReference type="GO" id="GO:0043291">
    <property type="term" value="C:RAVE complex"/>
    <property type="evidence" value="ECO:0007669"/>
    <property type="project" value="TreeGrafter"/>
</dbReference>
<accession>M4BC99</accession>
<dbReference type="VEuPathDB" id="FungiDB:HpaG803915"/>
<dbReference type="EnsemblProtists" id="HpaT803915">
    <property type="protein sequence ID" value="HpaP803915"/>
    <property type="gene ID" value="HpaG803915"/>
</dbReference>
<sequence>MAQRVRAWSWTRLDGRNVLAMPTRTEIRLYDSDEFMLLSRLTPSGHRSPVAFVRWSAFHGKLASLSAEQIVVHAPQRDGQHHQQQQSSSVPFVVVCCFPLDVVHTNIRSLAFSRNATELLFCGRHVGQIGKIDVRGNQDADRDHALVLWQVEEPGIDVAKYSPSAFVFATLRTNERAVQVWRMKRRVGEADDEQTLDRVETLSHAVPVVFLSWKPARTQWHSALESDGTTKAQWFEPARILLTCTVTRAVCIWTEREDERDGVCFNCVLTVAPTCLMHNVRWVVSKNRNISEENGVDATTDVLGEHAEWISGVDPTGVLRLWKLVGVTTSTSPTVEETSLEIQVYGEDDRRDVNMDVGIADVCVMAYFSQNYTGMPSKLGIVLQRMDHIIMSFHIAVGEGDQPSHVVKKSWYRSHLGSISALSAHPSLPLIASVDAHTSECDGTRRYDVLVYWISFSAFSAESRLIPSGVLPCDKDSGNVLCVQWVPTLHFDATPLFLVVFDSGVIDVYSRSAEADVSVVSSPRLQLPRQQQQERTCSSSPSGSEYEVSCGKPSSLVPDIEFKENEGKLIVRRNSSSNKYLRDVVVGDELVGINNESVVGKKVKDILALFDSILPGAALLMRFRVVGALNNLKTIGPAIHKTASDSTVSVPFQPTFSSGEDLNDPKHTVEEHQQYVTSSLENHNLHNPHGIDNMVRVGAVSMYGGWKQMFHRKVQRALSLLCVCPFYADDGEYVPNSVLIFGIESIPGKLCMWKGVRDGTDGSFELLPLQVQDVAMKKKANITAIAGERDYRQRAFSSKRAQGRNSLNSLIFIGDAAGFIEHWRCQVTGNSIHFTMMSSHLVCGSDNVSSLDGHPTPESLGPFCRRGYVYADRVTGSSQSGDAAMVAGSVGHIEVDDPNRLAVLRVDRPDELHIFEAESGLGILRAEESITSNGRGDILGFNWCNSHVEFNIDALAVRYEHATVMYQYDTTLYRWSQIGDDIVSPLPLFDCTRDSSALLVGGGNRKDVQLDQSSFEPITNEMPVVLGKWDEPGSHLQRSMDWKAAESPQKLPMWHPYVLLTTMFGMHARVGEKDTLLAGDRASYAFSRAFSDATQMLKLLARVLQDKHSAQASASTGVFSYTSPEQAPGAAAKQAEPGRVRGLDYVGRYSTLIHRSDEIDKAENLFAAPVSNSSRRRQTFDQDKSYLDEEDHRTLAPDEAAVIVGAVNSMLLGKVHSLQANASVLFASFGEEHLLETKALLSFVDVIQSLGFDLDASAADLGAKRYFSMCLFAKSLRSVVRAHVGNCTSNPQNGDPDPFPAELKWRNMHSEREDCSWLPSLEETPSSGLLWALHSDAQQFLWEHCIEPGMLWDDIRPQWLGLWIKDVQDLRGIVERSVQFAKFSYMRSKDAMEVCLLYVALGKKNVLSALAKISQSQSNKRLASFLDNDFSEKYWSNAAIKNAYSLLSKKQYKAAASFFLLCEPPRIQDAIRVLSNTGSTTTMRLIVKPGSHRQGSPRNSCWNKTYCLFFAESVMCG</sequence>
<dbReference type="PANTHER" id="PTHR13950:SF9">
    <property type="entry name" value="RABCONNECTIN-3A"/>
    <property type="match status" value="1"/>
</dbReference>
<feature type="compositionally biased region" description="Low complexity" evidence="1">
    <location>
        <begin position="527"/>
        <end position="549"/>
    </location>
</feature>
<dbReference type="GO" id="GO:0007035">
    <property type="term" value="P:vacuolar acidification"/>
    <property type="evidence" value="ECO:0007669"/>
    <property type="project" value="TreeGrafter"/>
</dbReference>
<proteinExistence type="predicted"/>
<dbReference type="InterPro" id="IPR052208">
    <property type="entry name" value="DmX-like/RAVE_component"/>
</dbReference>
<keyword evidence="4" id="KW-1185">Reference proteome</keyword>
<reference evidence="4" key="1">
    <citation type="journal article" date="2010" name="Science">
        <title>Signatures of adaptation to obligate biotrophy in the Hyaloperonospora arabidopsidis genome.</title>
        <authorList>
            <person name="Baxter L."/>
            <person name="Tripathy S."/>
            <person name="Ishaque N."/>
            <person name="Boot N."/>
            <person name="Cabral A."/>
            <person name="Kemen E."/>
            <person name="Thines M."/>
            <person name="Ah-Fong A."/>
            <person name="Anderson R."/>
            <person name="Badejoko W."/>
            <person name="Bittner-Eddy P."/>
            <person name="Boore J.L."/>
            <person name="Chibucos M.C."/>
            <person name="Coates M."/>
            <person name="Dehal P."/>
            <person name="Delehaunty K."/>
            <person name="Dong S."/>
            <person name="Downton P."/>
            <person name="Dumas B."/>
            <person name="Fabro G."/>
            <person name="Fronick C."/>
            <person name="Fuerstenberg S.I."/>
            <person name="Fulton L."/>
            <person name="Gaulin E."/>
            <person name="Govers F."/>
            <person name="Hughes L."/>
            <person name="Humphray S."/>
            <person name="Jiang R.H."/>
            <person name="Judelson H."/>
            <person name="Kamoun S."/>
            <person name="Kyung K."/>
            <person name="Meijer H."/>
            <person name="Minx P."/>
            <person name="Morris P."/>
            <person name="Nelson J."/>
            <person name="Phuntumart V."/>
            <person name="Qutob D."/>
            <person name="Rehmany A."/>
            <person name="Rougon-Cardoso A."/>
            <person name="Ryden P."/>
            <person name="Torto-Alalibo T."/>
            <person name="Studholme D."/>
            <person name="Wang Y."/>
            <person name="Win J."/>
            <person name="Wood J."/>
            <person name="Clifton S.W."/>
            <person name="Rogers J."/>
            <person name="Van den Ackerveken G."/>
            <person name="Jones J.D."/>
            <person name="McDowell J.M."/>
            <person name="Beynon J."/>
            <person name="Tyler B.M."/>
        </authorList>
    </citation>
    <scope>NUCLEOTIDE SEQUENCE [LARGE SCALE GENOMIC DNA]</scope>
    <source>
        <strain evidence="4">Emoy2</strain>
    </source>
</reference>
<feature type="domain" description="RAVE complex protein Rav1 C-terminal" evidence="2">
    <location>
        <begin position="1328"/>
        <end position="1476"/>
    </location>
</feature>
<name>M4BC99_HYAAE</name>
<evidence type="ECO:0000259" key="2">
    <source>
        <dbReference type="Pfam" id="PF12234"/>
    </source>
</evidence>
<dbReference type="STRING" id="559515.M4BC99"/>
<dbReference type="SUPFAM" id="SSF50978">
    <property type="entry name" value="WD40 repeat-like"/>
    <property type="match status" value="1"/>
</dbReference>
<dbReference type="HOGENOM" id="CLU_247938_0_0_1"/>
<dbReference type="PANTHER" id="PTHR13950">
    <property type="entry name" value="RABCONNECTIN-RELATED"/>
    <property type="match status" value="1"/>
</dbReference>
<dbReference type="eggNOG" id="KOG1064">
    <property type="taxonomic scope" value="Eukaryota"/>
</dbReference>
<dbReference type="InterPro" id="IPR015943">
    <property type="entry name" value="WD40/YVTN_repeat-like_dom_sf"/>
</dbReference>
<reference evidence="3" key="2">
    <citation type="submission" date="2015-06" db="UniProtKB">
        <authorList>
            <consortium name="EnsemblProtists"/>
        </authorList>
    </citation>
    <scope>IDENTIFICATION</scope>
    <source>
        <strain evidence="3">Emoy2</strain>
    </source>
</reference>
<evidence type="ECO:0000256" key="1">
    <source>
        <dbReference type="SAM" id="MobiDB-lite"/>
    </source>
</evidence>
<dbReference type="InterPro" id="IPR022033">
    <property type="entry name" value="Rav1p_C"/>
</dbReference>
<dbReference type="EMBL" id="JH598126">
    <property type="status" value="NOT_ANNOTATED_CDS"/>
    <property type="molecule type" value="Genomic_DNA"/>
</dbReference>
<evidence type="ECO:0000313" key="4">
    <source>
        <dbReference type="Proteomes" id="UP000011713"/>
    </source>
</evidence>
<dbReference type="Pfam" id="PF12234">
    <property type="entry name" value="Rav1p_C"/>
    <property type="match status" value="1"/>
</dbReference>
<dbReference type="Proteomes" id="UP000011713">
    <property type="component" value="Unassembled WGS sequence"/>
</dbReference>
<dbReference type="Gene3D" id="2.130.10.10">
    <property type="entry name" value="YVTN repeat-like/Quinoprotein amine dehydrogenase"/>
    <property type="match status" value="1"/>
</dbReference>
<dbReference type="InParanoid" id="M4BC99"/>